<dbReference type="FunFam" id="2.60.40.10:FF:000028">
    <property type="entry name" value="Neuronal cell adhesion molecule"/>
    <property type="match status" value="2"/>
</dbReference>
<dbReference type="Pfam" id="PF00041">
    <property type="entry name" value="fn3"/>
    <property type="match status" value="3"/>
</dbReference>
<dbReference type="SMART" id="SM00060">
    <property type="entry name" value="FN3"/>
    <property type="match status" value="4"/>
</dbReference>
<keyword evidence="2" id="KW-1015">Disulfide bond</keyword>
<feature type="transmembrane region" description="Helical" evidence="3">
    <location>
        <begin position="532"/>
        <end position="554"/>
    </location>
</feature>
<dbReference type="InterPro" id="IPR013783">
    <property type="entry name" value="Ig-like_fold"/>
</dbReference>
<dbReference type="SUPFAM" id="SSF49265">
    <property type="entry name" value="Fibronectin type III"/>
    <property type="match status" value="2"/>
</dbReference>
<sequence length="756" mass="84398">MLFDCLELIYSSEPPSNITAYNTSSSSIHVMWDRNYPDYHGNHNVSGYKLTYREHDLNNEENNLLCSLDFTADLTNLTVFTSYCIELASFTNNNVSNRSQCLLVTTDEEPPNSLPQNFTAFNISSTSIRITWDPVPLENRRGIILGYKIFFDKLSRSRRAARSVDNGEQQIEKTDILSYDFVGLDKFTSYCVWAVAFNSKGDSNETNEICISTDEDVPSHPPLDISAHNTSSTSVYVKWVAIPTHFIHGILLGYKVFYGKTSEPSSQYSFVTLTDQLDDVNLSSLEKFTVYCIQLTGFTRIGDGNKSECFNVKTDEDVPSGAPHPVAEKFFSPTAINVTWEVLPASVSHGTVIGYKIHVKQTASATQSPEVPLQEFTWMVDASKNSFTLGNLSLFTKYQVQMAASTSKGFGNFSNPIFAETCRCQKYFSTSISLSSLDKGGPGGITDVIANSIKKSCGFCQEHGETELIFSKVDDGESNLKFAVAVTNPRGSDFSKFVAVLEVPGVVVIKRRDKSAQHYYDDQVITGSLLDAWPIIAVSLLTIYSAGVIIWFLAAAIANSSEAKLATVGPLSNKLKLTTTYSTLERLAQSLKDGEVDYVLVDMYVPVKRTDLFNGSWFEVVALIKVDMFIGVILQGDAMKLASALEELVANDNVQTKFLTDNEKEEETPEVESKASLFFDPSSPFFQQFLYASLGVLCLFLVCGVLYQVVYVKQSKRKHLEYYVAGVYKTEREKIKMELESLVEEFYHSLRQIMQY</sequence>
<evidence type="ECO:0000259" key="4">
    <source>
        <dbReference type="PROSITE" id="PS50853"/>
    </source>
</evidence>
<dbReference type="InterPro" id="IPR036116">
    <property type="entry name" value="FN3_sf"/>
</dbReference>
<evidence type="ECO:0000313" key="6">
    <source>
        <dbReference type="Proteomes" id="UP001163046"/>
    </source>
</evidence>
<feature type="domain" description="Fibronectin type-III" evidence="4">
    <location>
        <begin position="114"/>
        <end position="216"/>
    </location>
</feature>
<feature type="transmembrane region" description="Helical" evidence="3">
    <location>
        <begin position="617"/>
        <end position="636"/>
    </location>
</feature>
<dbReference type="PANTHER" id="PTHR44170:SF56">
    <property type="entry name" value="FIBRONECTIN TYPE-III DOMAIN-CONTAINING PROTEIN"/>
    <property type="match status" value="1"/>
</dbReference>
<name>A0A9W9Y8L1_9CNID</name>
<protein>
    <recommendedName>
        <fullName evidence="4">Fibronectin type-III domain-containing protein</fullName>
    </recommendedName>
</protein>
<keyword evidence="6" id="KW-1185">Reference proteome</keyword>
<dbReference type="PANTHER" id="PTHR44170">
    <property type="entry name" value="PROTEIN SIDEKICK"/>
    <property type="match status" value="1"/>
</dbReference>
<keyword evidence="3" id="KW-0472">Membrane</keyword>
<dbReference type="OrthoDB" id="5987390at2759"/>
<dbReference type="Gene3D" id="2.60.40.10">
    <property type="entry name" value="Immunoglobulins"/>
    <property type="match status" value="4"/>
</dbReference>
<evidence type="ECO:0000256" key="3">
    <source>
        <dbReference type="SAM" id="Phobius"/>
    </source>
</evidence>
<accession>A0A9W9Y8L1</accession>
<feature type="domain" description="Fibronectin type-III" evidence="4">
    <location>
        <begin position="322"/>
        <end position="424"/>
    </location>
</feature>
<gene>
    <name evidence="5" type="ORF">OS493_030876</name>
</gene>
<feature type="domain" description="Fibronectin type-III" evidence="4">
    <location>
        <begin position="221"/>
        <end position="317"/>
    </location>
</feature>
<evidence type="ECO:0000313" key="5">
    <source>
        <dbReference type="EMBL" id="KAJ7323752.1"/>
    </source>
</evidence>
<dbReference type="AlphaFoldDB" id="A0A9W9Y8L1"/>
<dbReference type="GO" id="GO:0098609">
    <property type="term" value="P:cell-cell adhesion"/>
    <property type="evidence" value="ECO:0007669"/>
    <property type="project" value="TreeGrafter"/>
</dbReference>
<keyword evidence="3" id="KW-0812">Transmembrane</keyword>
<feature type="transmembrane region" description="Helical" evidence="3">
    <location>
        <begin position="689"/>
        <end position="710"/>
    </location>
</feature>
<keyword evidence="1" id="KW-0677">Repeat</keyword>
<evidence type="ECO:0000256" key="2">
    <source>
        <dbReference type="ARBA" id="ARBA00023157"/>
    </source>
</evidence>
<comment type="caution">
    <text evidence="5">The sequence shown here is derived from an EMBL/GenBank/DDBJ whole genome shotgun (WGS) entry which is preliminary data.</text>
</comment>
<feature type="domain" description="Fibronectin type-III" evidence="4">
    <location>
        <begin position="14"/>
        <end position="109"/>
    </location>
</feature>
<reference evidence="5" key="1">
    <citation type="submission" date="2023-01" db="EMBL/GenBank/DDBJ databases">
        <title>Genome assembly of the deep-sea coral Lophelia pertusa.</title>
        <authorList>
            <person name="Herrera S."/>
            <person name="Cordes E."/>
        </authorList>
    </citation>
    <scope>NUCLEOTIDE SEQUENCE</scope>
    <source>
        <strain evidence="5">USNM1676648</strain>
        <tissue evidence="5">Polyp</tissue>
    </source>
</reference>
<dbReference type="PROSITE" id="PS50853">
    <property type="entry name" value="FN3"/>
    <property type="match status" value="4"/>
</dbReference>
<evidence type="ECO:0000256" key="1">
    <source>
        <dbReference type="ARBA" id="ARBA00022737"/>
    </source>
</evidence>
<dbReference type="InterPro" id="IPR003961">
    <property type="entry name" value="FN3_dom"/>
</dbReference>
<dbReference type="EMBL" id="MU827811">
    <property type="protein sequence ID" value="KAJ7323752.1"/>
    <property type="molecule type" value="Genomic_DNA"/>
</dbReference>
<proteinExistence type="predicted"/>
<dbReference type="CDD" id="cd00063">
    <property type="entry name" value="FN3"/>
    <property type="match status" value="4"/>
</dbReference>
<organism evidence="5 6">
    <name type="scientific">Desmophyllum pertusum</name>
    <dbReference type="NCBI Taxonomy" id="174260"/>
    <lineage>
        <taxon>Eukaryota</taxon>
        <taxon>Metazoa</taxon>
        <taxon>Cnidaria</taxon>
        <taxon>Anthozoa</taxon>
        <taxon>Hexacorallia</taxon>
        <taxon>Scleractinia</taxon>
        <taxon>Caryophylliina</taxon>
        <taxon>Caryophylliidae</taxon>
        <taxon>Desmophyllum</taxon>
    </lineage>
</organism>
<dbReference type="Proteomes" id="UP001163046">
    <property type="component" value="Unassembled WGS sequence"/>
</dbReference>
<keyword evidence="3" id="KW-1133">Transmembrane helix</keyword>